<keyword evidence="3" id="KW-1185">Reference proteome</keyword>
<keyword evidence="1" id="KW-1133">Transmembrane helix</keyword>
<proteinExistence type="predicted"/>
<feature type="transmembrane region" description="Helical" evidence="1">
    <location>
        <begin position="20"/>
        <end position="42"/>
    </location>
</feature>
<feature type="transmembrane region" description="Helical" evidence="1">
    <location>
        <begin position="48"/>
        <end position="68"/>
    </location>
</feature>
<feature type="transmembrane region" description="Helical" evidence="1">
    <location>
        <begin position="80"/>
        <end position="105"/>
    </location>
</feature>
<comment type="caution">
    <text evidence="2">The sequence shown here is derived from an EMBL/GenBank/DDBJ whole genome shotgun (WGS) entry which is preliminary data.</text>
</comment>
<name>A0A9Q0GL50_9MAGN</name>
<feature type="transmembrane region" description="Helical" evidence="1">
    <location>
        <begin position="125"/>
        <end position="144"/>
    </location>
</feature>
<accession>A0A9Q0GL50</accession>
<evidence type="ECO:0000256" key="1">
    <source>
        <dbReference type="SAM" id="Phobius"/>
    </source>
</evidence>
<evidence type="ECO:0000313" key="2">
    <source>
        <dbReference type="EMBL" id="KAJ4949851.1"/>
    </source>
</evidence>
<dbReference type="EMBL" id="JAMYWD010000190">
    <property type="protein sequence ID" value="KAJ4949851.1"/>
    <property type="molecule type" value="Genomic_DNA"/>
</dbReference>
<protein>
    <submittedName>
        <fullName evidence="2">Uncharacterized protein</fullName>
    </submittedName>
</protein>
<sequence>MFMLMWSRFDFFFFSEELVYNLLCFFRYSFSFSLLSPFLLYINFLLSLLSPFLLYINFLLLSSLFTFIRNDRNDYVTVVFFYTIAFVSSDFPFIFLYFLGIYYFSVTFLCLPSLNPALGMGFDELSLPRFFFFPFVLKISCFFLT</sequence>
<reference evidence="2" key="1">
    <citation type="journal article" date="2023" name="Plant J.">
        <title>The genome of the king protea, Protea cynaroides.</title>
        <authorList>
            <person name="Chang J."/>
            <person name="Duong T.A."/>
            <person name="Schoeman C."/>
            <person name="Ma X."/>
            <person name="Roodt D."/>
            <person name="Barker N."/>
            <person name="Li Z."/>
            <person name="Van de Peer Y."/>
            <person name="Mizrachi E."/>
        </authorList>
    </citation>
    <scope>NUCLEOTIDE SEQUENCE</scope>
    <source>
        <tissue evidence="2">Young leaves</tissue>
    </source>
</reference>
<dbReference type="AlphaFoldDB" id="A0A9Q0GL50"/>
<evidence type="ECO:0000313" key="3">
    <source>
        <dbReference type="Proteomes" id="UP001141806"/>
    </source>
</evidence>
<organism evidence="2 3">
    <name type="scientific">Protea cynaroides</name>
    <dbReference type="NCBI Taxonomy" id="273540"/>
    <lineage>
        <taxon>Eukaryota</taxon>
        <taxon>Viridiplantae</taxon>
        <taxon>Streptophyta</taxon>
        <taxon>Embryophyta</taxon>
        <taxon>Tracheophyta</taxon>
        <taxon>Spermatophyta</taxon>
        <taxon>Magnoliopsida</taxon>
        <taxon>Proteales</taxon>
        <taxon>Proteaceae</taxon>
        <taxon>Protea</taxon>
    </lineage>
</organism>
<keyword evidence="1" id="KW-0472">Membrane</keyword>
<gene>
    <name evidence="2" type="ORF">NE237_019474</name>
</gene>
<dbReference type="Proteomes" id="UP001141806">
    <property type="component" value="Unassembled WGS sequence"/>
</dbReference>
<keyword evidence="1" id="KW-0812">Transmembrane</keyword>